<accession>A0A6P5FJ16</accession>
<protein>
    <submittedName>
        <fullName evidence="3">Uncharacterized protein LOC109713487</fullName>
    </submittedName>
</protein>
<feature type="compositionally biased region" description="Polar residues" evidence="1">
    <location>
        <begin position="162"/>
        <end position="174"/>
    </location>
</feature>
<feature type="compositionally biased region" description="Low complexity" evidence="1">
    <location>
        <begin position="20"/>
        <end position="38"/>
    </location>
</feature>
<feature type="region of interest" description="Disordered" evidence="1">
    <location>
        <begin position="540"/>
        <end position="630"/>
    </location>
</feature>
<sequence length="680" mass="75358">MSNKVILTYKRKRFSSQAHSLSSLPADSSSKSPIGISPKRTRLNAESETQIQHLKEDNSAVNIGKDAQLGSIPAECLLEPKKDEDLSEELPLQQSRTSKSVENLVAASSEVNKEPNIVHGESHLNGTREDESRNKIANAVKNSEKNTSLNNTTEQKDRIINKEQSISPPESTCLTKIDSRESGCLSSRGHLAASVDEENEGRIKELEWLETLDKALQEKKKGKMCWPNEQINVEQPFSGMPSTTFPADSYALVQHNQDVSAGFTNQTAPLLARALLANVGETVSERKQQEERISLSLSMNFFKPSPLNFEPPGFSSKGSQTMPWQSNPSIKDIFDYGTKGPRWTSSFENVTSLRHKQILENITSGSSMLKERLGAFSDKMMRSIDWSEDELDFLWIGVRRYGLNNWHAMLSDPRLCFLRSRVPEDLAERWGIEQRILLTGILSHPAAANDSWGSKSEVGNRYGGNGNWAWSSELPNSSTETQLSLGDVYLRNSNTSYQNPNLFANESSSSSAFLSNFLFGSNSIYPRYFRAQNTRYDFDSPVLPKKSVDRSNLEPQTTPSSSNNLPHWLKEVIPTPRPSNDLQIGSSVKESRKRGILKRKSAASGGKSGGLRASDGPSSEPLTGSRLDLHQKPVLATAGFGLNSGLDLNKKSSNEPINLVVIDSDVSSEETISDEQSSRW</sequence>
<dbReference type="OrthoDB" id="608866at2759"/>
<name>A0A6P5FJ16_ANACO</name>
<evidence type="ECO:0000313" key="3">
    <source>
        <dbReference type="RefSeq" id="XP_020093185.1"/>
    </source>
</evidence>
<dbReference type="Gramene" id="Aco010596.1.mrna1">
    <property type="protein sequence ID" value="Aco010596.1.mrna1"/>
    <property type="gene ID" value="Aco010596.1.path1"/>
</dbReference>
<feature type="compositionally biased region" description="Basic residues" evidence="1">
    <location>
        <begin position="591"/>
        <end position="601"/>
    </location>
</feature>
<dbReference type="InterPro" id="IPR009057">
    <property type="entry name" value="Homeodomain-like_sf"/>
</dbReference>
<feature type="compositionally biased region" description="Polar residues" evidence="1">
    <location>
        <begin position="553"/>
        <end position="565"/>
    </location>
</feature>
<evidence type="ECO:0000256" key="1">
    <source>
        <dbReference type="SAM" id="MobiDB-lite"/>
    </source>
</evidence>
<dbReference type="SUPFAM" id="SSF46689">
    <property type="entry name" value="Homeodomain-like"/>
    <property type="match status" value="1"/>
</dbReference>
<evidence type="ECO:0000313" key="2">
    <source>
        <dbReference type="Proteomes" id="UP000515123"/>
    </source>
</evidence>
<dbReference type="GeneID" id="109713487"/>
<reference evidence="2" key="1">
    <citation type="journal article" date="2015" name="Nat. Genet.">
        <title>The pineapple genome and the evolution of CAM photosynthesis.</title>
        <authorList>
            <person name="Ming R."/>
            <person name="VanBuren R."/>
            <person name="Wai C.M."/>
            <person name="Tang H."/>
            <person name="Schatz M.C."/>
            <person name="Bowers J.E."/>
            <person name="Lyons E."/>
            <person name="Wang M.L."/>
            <person name="Chen J."/>
            <person name="Biggers E."/>
            <person name="Zhang J."/>
            <person name="Huang L."/>
            <person name="Zhang L."/>
            <person name="Miao W."/>
            <person name="Zhang J."/>
            <person name="Ye Z."/>
            <person name="Miao C."/>
            <person name="Lin Z."/>
            <person name="Wang H."/>
            <person name="Zhou H."/>
            <person name="Yim W.C."/>
            <person name="Priest H.D."/>
            <person name="Zheng C."/>
            <person name="Woodhouse M."/>
            <person name="Edger P.P."/>
            <person name="Guyot R."/>
            <person name="Guo H.B."/>
            <person name="Guo H."/>
            <person name="Zheng G."/>
            <person name="Singh R."/>
            <person name="Sharma A."/>
            <person name="Min X."/>
            <person name="Zheng Y."/>
            <person name="Lee H."/>
            <person name="Gurtowski J."/>
            <person name="Sedlazeck F.J."/>
            <person name="Harkess A."/>
            <person name="McKain M.R."/>
            <person name="Liao Z."/>
            <person name="Fang J."/>
            <person name="Liu J."/>
            <person name="Zhang X."/>
            <person name="Zhang Q."/>
            <person name="Hu W."/>
            <person name="Qin Y."/>
            <person name="Wang K."/>
            <person name="Chen L.Y."/>
            <person name="Shirley N."/>
            <person name="Lin Y.R."/>
            <person name="Liu L.Y."/>
            <person name="Hernandez A.G."/>
            <person name="Wright C.L."/>
            <person name="Bulone V."/>
            <person name="Tuskan G.A."/>
            <person name="Heath K."/>
            <person name="Zee F."/>
            <person name="Moore P.H."/>
            <person name="Sunkar R."/>
            <person name="Leebens-Mack J.H."/>
            <person name="Mockler T."/>
            <person name="Bennetzen J.L."/>
            <person name="Freeling M."/>
            <person name="Sankoff D."/>
            <person name="Paterson A.H."/>
            <person name="Zhu X."/>
            <person name="Yang X."/>
            <person name="Smith J.A."/>
            <person name="Cushman J.C."/>
            <person name="Paull R.E."/>
            <person name="Yu Q."/>
        </authorList>
    </citation>
    <scope>NUCLEOTIDE SEQUENCE [LARGE SCALE GENOMIC DNA]</scope>
    <source>
        <strain evidence="2">cv. F153</strain>
    </source>
</reference>
<feature type="compositionally biased region" description="Polar residues" evidence="1">
    <location>
        <begin position="578"/>
        <end position="588"/>
    </location>
</feature>
<proteinExistence type="predicted"/>
<organism evidence="2 3">
    <name type="scientific">Ananas comosus</name>
    <name type="common">Pineapple</name>
    <name type="synonym">Ananas ananas</name>
    <dbReference type="NCBI Taxonomy" id="4615"/>
    <lineage>
        <taxon>Eukaryota</taxon>
        <taxon>Viridiplantae</taxon>
        <taxon>Streptophyta</taxon>
        <taxon>Embryophyta</taxon>
        <taxon>Tracheophyta</taxon>
        <taxon>Spermatophyta</taxon>
        <taxon>Magnoliopsida</taxon>
        <taxon>Liliopsida</taxon>
        <taxon>Poales</taxon>
        <taxon>Bromeliaceae</taxon>
        <taxon>Bromelioideae</taxon>
        <taxon>Ananas</taxon>
    </lineage>
</organism>
<feature type="compositionally biased region" description="Low complexity" evidence="1">
    <location>
        <begin position="602"/>
        <end position="614"/>
    </location>
</feature>
<feature type="region of interest" description="Disordered" evidence="1">
    <location>
        <begin position="14"/>
        <end position="59"/>
    </location>
</feature>
<dbReference type="AlphaFoldDB" id="A0A6P5FJ16"/>
<keyword evidence="2" id="KW-1185">Reference proteome</keyword>
<reference evidence="3" key="2">
    <citation type="submission" date="2025-08" db="UniProtKB">
        <authorList>
            <consortium name="RefSeq"/>
        </authorList>
    </citation>
    <scope>IDENTIFICATION</scope>
    <source>
        <tissue evidence="3">Leaf</tissue>
    </source>
</reference>
<dbReference type="Proteomes" id="UP000515123">
    <property type="component" value="Linkage group 7"/>
</dbReference>
<dbReference type="Gene3D" id="1.10.10.60">
    <property type="entry name" value="Homeodomain-like"/>
    <property type="match status" value="1"/>
</dbReference>
<gene>
    <name evidence="3" type="primary">LOC109713487</name>
</gene>
<feature type="region of interest" description="Disordered" evidence="1">
    <location>
        <begin position="139"/>
        <end position="174"/>
    </location>
</feature>
<dbReference type="RefSeq" id="XP_020093185.1">
    <property type="nucleotide sequence ID" value="XM_020237596.1"/>
</dbReference>